<feature type="transmembrane region" description="Helical" evidence="7">
    <location>
        <begin position="341"/>
        <end position="366"/>
    </location>
</feature>
<dbReference type="EMBL" id="REFJ01000003">
    <property type="protein sequence ID" value="RMA80181.1"/>
    <property type="molecule type" value="Genomic_DNA"/>
</dbReference>
<feature type="transmembrane region" description="Helical" evidence="7">
    <location>
        <begin position="372"/>
        <end position="394"/>
    </location>
</feature>
<evidence type="ECO:0000259" key="8">
    <source>
        <dbReference type="Pfam" id="PF02687"/>
    </source>
</evidence>
<evidence type="ECO:0000256" key="2">
    <source>
        <dbReference type="ARBA" id="ARBA00022475"/>
    </source>
</evidence>
<comment type="subcellular location">
    <subcellularLocation>
        <location evidence="1">Cell membrane</location>
        <topology evidence="1">Multi-pass membrane protein</topology>
    </subcellularLocation>
</comment>
<organism evidence="10 11">
    <name type="scientific">Umboniibacter marinipuniceus</name>
    <dbReference type="NCBI Taxonomy" id="569599"/>
    <lineage>
        <taxon>Bacteria</taxon>
        <taxon>Pseudomonadati</taxon>
        <taxon>Pseudomonadota</taxon>
        <taxon>Gammaproteobacteria</taxon>
        <taxon>Cellvibrionales</taxon>
        <taxon>Cellvibrionaceae</taxon>
        <taxon>Umboniibacter</taxon>
    </lineage>
</organism>
<keyword evidence="2" id="KW-1003">Cell membrane</keyword>
<dbReference type="GO" id="GO:0022857">
    <property type="term" value="F:transmembrane transporter activity"/>
    <property type="evidence" value="ECO:0007669"/>
    <property type="project" value="TreeGrafter"/>
</dbReference>
<dbReference type="InterPro" id="IPR003838">
    <property type="entry name" value="ABC3_permease_C"/>
</dbReference>
<gene>
    <name evidence="10" type="ORF">DFR27_1544</name>
</gene>
<feature type="transmembrane region" description="Helical" evidence="7">
    <location>
        <begin position="20"/>
        <end position="39"/>
    </location>
</feature>
<evidence type="ECO:0000313" key="10">
    <source>
        <dbReference type="EMBL" id="RMA80181.1"/>
    </source>
</evidence>
<evidence type="ECO:0000256" key="7">
    <source>
        <dbReference type="SAM" id="Phobius"/>
    </source>
</evidence>
<dbReference type="Proteomes" id="UP000267187">
    <property type="component" value="Unassembled WGS sequence"/>
</dbReference>
<sequence>MMIQLNEIKQAVEQMLHHRLRTSLTLLGMIFGVGAVVAMQNIGVGAERAALKAIETLGLHSVVVDYVDQSASDADARELSVGLSHQDVLAVAESFDFVEGFSASSTLELEQVFTDFAKASPQVLGVTEAFLENASLDVDQGRTFDIEDFQRYRQVAVITDEAAQALFRDQPVIGGLVKVNHLWFEVVGIIASKTESTQRIEGLSTGGERFRIYLPFSTYHTKLQVSTDASPYTQLKFHIVPGTDQTQVAALLEQFLMARHGGLKDFSITVPAELLEQHRQTQRVFNWVMSAVAGISLLVGGIGIMNIMLATVLERTQEIGLRRAIGATQADITRQFLVETVVITLVGALMGVVFGVILSWVIAFMAEWEVAFSFMAIIGAVAICSLVGLGFGIYPAKQAARLNPIEALQHV</sequence>
<reference evidence="10 11" key="1">
    <citation type="submission" date="2018-10" db="EMBL/GenBank/DDBJ databases">
        <title>Genomic Encyclopedia of Type Strains, Phase IV (KMG-IV): sequencing the most valuable type-strain genomes for metagenomic binning, comparative biology and taxonomic classification.</title>
        <authorList>
            <person name="Goeker M."/>
        </authorList>
    </citation>
    <scope>NUCLEOTIDE SEQUENCE [LARGE SCALE GENOMIC DNA]</scope>
    <source>
        <strain evidence="10 11">DSM 25080</strain>
    </source>
</reference>
<comment type="caution">
    <text evidence="10">The sequence shown here is derived from an EMBL/GenBank/DDBJ whole genome shotgun (WGS) entry which is preliminary data.</text>
</comment>
<dbReference type="Pfam" id="PF02687">
    <property type="entry name" value="FtsX"/>
    <property type="match status" value="1"/>
</dbReference>
<keyword evidence="3 7" id="KW-0812">Transmembrane</keyword>
<dbReference type="OrthoDB" id="9770036at2"/>
<evidence type="ECO:0000256" key="4">
    <source>
        <dbReference type="ARBA" id="ARBA00022989"/>
    </source>
</evidence>
<dbReference type="InterPro" id="IPR025857">
    <property type="entry name" value="MacB_PCD"/>
</dbReference>
<protein>
    <submittedName>
        <fullName evidence="10">Putative ABC transport system permease protein</fullName>
    </submittedName>
</protein>
<dbReference type="GO" id="GO:0005886">
    <property type="term" value="C:plasma membrane"/>
    <property type="evidence" value="ECO:0007669"/>
    <property type="project" value="UniProtKB-SubCell"/>
</dbReference>
<evidence type="ECO:0000256" key="6">
    <source>
        <dbReference type="ARBA" id="ARBA00038076"/>
    </source>
</evidence>
<comment type="similarity">
    <text evidence="6">Belongs to the ABC-4 integral membrane protein family.</text>
</comment>
<feature type="domain" description="MacB-like periplasmic core" evidence="9">
    <location>
        <begin position="22"/>
        <end position="254"/>
    </location>
</feature>
<dbReference type="RefSeq" id="WP_121876862.1">
    <property type="nucleotide sequence ID" value="NZ_REFJ01000003.1"/>
</dbReference>
<feature type="domain" description="ABC3 transporter permease C-terminal" evidence="8">
    <location>
        <begin position="291"/>
        <end position="404"/>
    </location>
</feature>
<name>A0A3M0A4T7_9GAMM</name>
<keyword evidence="11" id="KW-1185">Reference proteome</keyword>
<dbReference type="PANTHER" id="PTHR30572">
    <property type="entry name" value="MEMBRANE COMPONENT OF TRANSPORTER-RELATED"/>
    <property type="match status" value="1"/>
</dbReference>
<evidence type="ECO:0000313" key="11">
    <source>
        <dbReference type="Proteomes" id="UP000267187"/>
    </source>
</evidence>
<evidence type="ECO:0000256" key="5">
    <source>
        <dbReference type="ARBA" id="ARBA00023136"/>
    </source>
</evidence>
<accession>A0A3M0A4T7</accession>
<proteinExistence type="inferred from homology"/>
<dbReference type="Pfam" id="PF12704">
    <property type="entry name" value="MacB_PCD"/>
    <property type="match status" value="1"/>
</dbReference>
<evidence type="ECO:0000256" key="3">
    <source>
        <dbReference type="ARBA" id="ARBA00022692"/>
    </source>
</evidence>
<dbReference type="PANTHER" id="PTHR30572:SF4">
    <property type="entry name" value="ABC TRANSPORTER PERMEASE YTRF"/>
    <property type="match status" value="1"/>
</dbReference>
<dbReference type="InterPro" id="IPR050250">
    <property type="entry name" value="Macrolide_Exporter_MacB"/>
</dbReference>
<feature type="transmembrane region" description="Helical" evidence="7">
    <location>
        <begin position="287"/>
        <end position="313"/>
    </location>
</feature>
<keyword evidence="5 7" id="KW-0472">Membrane</keyword>
<keyword evidence="4 7" id="KW-1133">Transmembrane helix</keyword>
<dbReference type="AlphaFoldDB" id="A0A3M0A4T7"/>
<evidence type="ECO:0000259" key="9">
    <source>
        <dbReference type="Pfam" id="PF12704"/>
    </source>
</evidence>
<evidence type="ECO:0000256" key="1">
    <source>
        <dbReference type="ARBA" id="ARBA00004651"/>
    </source>
</evidence>